<dbReference type="SUPFAM" id="SSF82109">
    <property type="entry name" value="MIR domain"/>
    <property type="match status" value="1"/>
</dbReference>
<dbReference type="Proteomes" id="UP000549394">
    <property type="component" value="Unassembled WGS sequence"/>
</dbReference>
<dbReference type="InterPro" id="IPR016093">
    <property type="entry name" value="MIR_motif"/>
</dbReference>
<comment type="subcellular location">
    <subcellularLocation>
        <location evidence="1">Secreted</location>
    </subcellularLocation>
</comment>
<dbReference type="OrthoDB" id="5588846at2759"/>
<dbReference type="GO" id="GO:0005576">
    <property type="term" value="C:extracellular region"/>
    <property type="evidence" value="ECO:0007669"/>
    <property type="project" value="UniProtKB-SubCell"/>
</dbReference>
<dbReference type="AlphaFoldDB" id="A0A7I8W0C2"/>
<organism evidence="5 6">
    <name type="scientific">Dimorphilus gyrociliatus</name>
    <dbReference type="NCBI Taxonomy" id="2664684"/>
    <lineage>
        <taxon>Eukaryota</taxon>
        <taxon>Metazoa</taxon>
        <taxon>Spiralia</taxon>
        <taxon>Lophotrochozoa</taxon>
        <taxon>Annelida</taxon>
        <taxon>Polychaeta</taxon>
        <taxon>Polychaeta incertae sedis</taxon>
        <taxon>Dinophilidae</taxon>
        <taxon>Dimorphilus</taxon>
    </lineage>
</organism>
<keyword evidence="3" id="KW-0677">Repeat</keyword>
<dbReference type="InterPro" id="IPR036300">
    <property type="entry name" value="MIR_dom_sf"/>
</dbReference>
<keyword evidence="6" id="KW-1185">Reference proteome</keyword>
<evidence type="ECO:0000256" key="3">
    <source>
        <dbReference type="ARBA" id="ARBA00022737"/>
    </source>
</evidence>
<feature type="domain" description="MIR" evidence="4">
    <location>
        <begin position="3"/>
        <end position="57"/>
    </location>
</feature>
<evidence type="ECO:0000313" key="5">
    <source>
        <dbReference type="EMBL" id="CAD5121575.1"/>
    </source>
</evidence>
<gene>
    <name evidence="5" type="ORF">DGYR_LOCUS9510</name>
</gene>
<dbReference type="SMART" id="SM00472">
    <property type="entry name" value="MIR"/>
    <property type="match status" value="3"/>
</dbReference>
<feature type="domain" description="MIR" evidence="4">
    <location>
        <begin position="121"/>
        <end position="175"/>
    </location>
</feature>
<dbReference type="PANTHER" id="PTHR46809">
    <property type="entry name" value="STROMAL CELL-DERIVED FACTOR 2-LIKE PROTEIN"/>
    <property type="match status" value="1"/>
</dbReference>
<dbReference type="PANTHER" id="PTHR46809:SF2">
    <property type="entry name" value="GH21273P"/>
    <property type="match status" value="1"/>
</dbReference>
<dbReference type="PROSITE" id="PS50919">
    <property type="entry name" value="MIR"/>
    <property type="match status" value="3"/>
</dbReference>
<dbReference type="GO" id="GO:0032991">
    <property type="term" value="C:protein-containing complex"/>
    <property type="evidence" value="ECO:0007669"/>
    <property type="project" value="UniProtKB-ARBA"/>
</dbReference>
<feature type="domain" description="MIR" evidence="4">
    <location>
        <begin position="65"/>
        <end position="120"/>
    </location>
</feature>
<dbReference type="Pfam" id="PF02815">
    <property type="entry name" value="MIR"/>
    <property type="match status" value="1"/>
</dbReference>
<dbReference type="Gene3D" id="2.80.10.50">
    <property type="match status" value="1"/>
</dbReference>
<proteinExistence type="predicted"/>
<dbReference type="EMBL" id="CAJFCJ010000014">
    <property type="protein sequence ID" value="CAD5121575.1"/>
    <property type="molecule type" value="Genomic_DNA"/>
</dbReference>
<protein>
    <submittedName>
        <fullName evidence="5">DgyrCDS10074</fullName>
    </submittedName>
</protein>
<dbReference type="FunFam" id="2.80.10.50:FF:000023">
    <property type="entry name" value="Stromal cell-derived factor 2-like 1"/>
    <property type="match status" value="1"/>
</dbReference>
<accession>A0A7I8W0C2</accession>
<evidence type="ECO:0000256" key="1">
    <source>
        <dbReference type="ARBA" id="ARBA00004613"/>
    </source>
</evidence>
<comment type="caution">
    <text evidence="5">The sequence shown here is derived from an EMBL/GenBank/DDBJ whole genome shotgun (WGS) entry which is preliminary data.</text>
</comment>
<keyword evidence="2" id="KW-0732">Signal</keyword>
<dbReference type="GO" id="GO:0005783">
    <property type="term" value="C:endoplasmic reticulum"/>
    <property type="evidence" value="ECO:0007669"/>
    <property type="project" value="UniProtKB-ARBA"/>
</dbReference>
<dbReference type="CDD" id="cd23293">
    <property type="entry name" value="beta-trefoil_MIR_SDF2_meta"/>
    <property type="match status" value="1"/>
</dbReference>
<evidence type="ECO:0000313" key="6">
    <source>
        <dbReference type="Proteomes" id="UP000549394"/>
    </source>
</evidence>
<name>A0A7I8W0C2_9ANNE</name>
<evidence type="ECO:0000256" key="2">
    <source>
        <dbReference type="ARBA" id="ARBA00022729"/>
    </source>
</evidence>
<evidence type="ECO:0000259" key="4">
    <source>
        <dbReference type="PROSITE" id="PS50919"/>
    </source>
</evidence>
<sequence length="198" mass="22237">MQYEYVTCGSMIKLKNVNYGTRLHSHDVKYGSGSQQQSVTAVHASEDNNSYWRIKGKAKSDCVRGTPIKCGQTIRLTHMNTGRNLHSHHFQSPLSNNYEVSAFGEAGVGDDGDNWNVQCDETSWRRDEEIRLKHVVTSGYLHISGETYGRPIKGQMEVSAAHGISSKNAWKVAEGVYIKPSDTSNWQKSTETHHHDEL</sequence>
<reference evidence="5 6" key="1">
    <citation type="submission" date="2020-08" db="EMBL/GenBank/DDBJ databases">
        <authorList>
            <person name="Hejnol A."/>
        </authorList>
    </citation>
    <scope>NUCLEOTIDE SEQUENCE [LARGE SCALE GENOMIC DNA]</scope>
</reference>